<feature type="region of interest" description="Disordered" evidence="1">
    <location>
        <begin position="1"/>
        <end position="54"/>
    </location>
</feature>
<dbReference type="AlphaFoldDB" id="A0A6J5UDH4"/>
<protein>
    <submittedName>
        <fullName evidence="2">Uncharacterized protein</fullName>
    </submittedName>
</protein>
<name>A0A6J5UDH4_PRUAR</name>
<evidence type="ECO:0000313" key="2">
    <source>
        <dbReference type="EMBL" id="CAB4274321.1"/>
    </source>
</evidence>
<sequence length="213" mass="24396">MNGKAMNQKGENFEPNPISLCTDNPDGKIYEKKKKKKWNKKKGKLAKKSDPPCDGDKKLPICSRDGFPDHTQNCSSVGIQNSNNCSKMSNHGSANPAVLQCSKVELEDSNGSVCEDNKTGSGRACAHDGKENRFFVKKWQKRQRTARDQQRHWVKEQPSYRYPAVENSVWVESMVKVWQLMHWFFLDTTVVRMGERPGEYWVKHHNGLLLNRG</sequence>
<evidence type="ECO:0000256" key="1">
    <source>
        <dbReference type="SAM" id="MobiDB-lite"/>
    </source>
</evidence>
<feature type="compositionally biased region" description="Basic residues" evidence="1">
    <location>
        <begin position="31"/>
        <end position="46"/>
    </location>
</feature>
<accession>A0A6J5UDH4</accession>
<evidence type="ECO:0000313" key="3">
    <source>
        <dbReference type="Proteomes" id="UP000507222"/>
    </source>
</evidence>
<dbReference type="EMBL" id="CAEKDK010000003">
    <property type="protein sequence ID" value="CAB4274321.1"/>
    <property type="molecule type" value="Genomic_DNA"/>
</dbReference>
<reference evidence="2 3" key="1">
    <citation type="submission" date="2020-05" db="EMBL/GenBank/DDBJ databases">
        <authorList>
            <person name="Campoy J."/>
            <person name="Schneeberger K."/>
            <person name="Spophaly S."/>
        </authorList>
    </citation>
    <scope>NUCLEOTIDE SEQUENCE [LARGE SCALE GENOMIC DNA]</scope>
    <source>
        <strain evidence="2">PruArmRojPasFocal</strain>
    </source>
</reference>
<gene>
    <name evidence="2" type="ORF">CURHAP_LOCUS22794</name>
</gene>
<dbReference type="Proteomes" id="UP000507222">
    <property type="component" value="Unassembled WGS sequence"/>
</dbReference>
<organism evidence="2 3">
    <name type="scientific">Prunus armeniaca</name>
    <name type="common">Apricot</name>
    <name type="synonym">Armeniaca vulgaris</name>
    <dbReference type="NCBI Taxonomy" id="36596"/>
    <lineage>
        <taxon>Eukaryota</taxon>
        <taxon>Viridiplantae</taxon>
        <taxon>Streptophyta</taxon>
        <taxon>Embryophyta</taxon>
        <taxon>Tracheophyta</taxon>
        <taxon>Spermatophyta</taxon>
        <taxon>Magnoliopsida</taxon>
        <taxon>eudicotyledons</taxon>
        <taxon>Gunneridae</taxon>
        <taxon>Pentapetalae</taxon>
        <taxon>rosids</taxon>
        <taxon>fabids</taxon>
        <taxon>Rosales</taxon>
        <taxon>Rosaceae</taxon>
        <taxon>Amygdaloideae</taxon>
        <taxon>Amygdaleae</taxon>
        <taxon>Prunus</taxon>
    </lineage>
</organism>
<proteinExistence type="predicted"/>